<dbReference type="RefSeq" id="WP_215242006.1">
    <property type="nucleotide sequence ID" value="NZ_CAJRAF010000004.1"/>
</dbReference>
<evidence type="ECO:0000313" key="2">
    <source>
        <dbReference type="Proteomes" id="UP000680038"/>
    </source>
</evidence>
<protein>
    <recommendedName>
        <fullName evidence="3">Lipoprotein</fullName>
    </recommendedName>
</protein>
<evidence type="ECO:0000313" key="1">
    <source>
        <dbReference type="EMBL" id="CAG5016837.1"/>
    </source>
</evidence>
<gene>
    <name evidence="1" type="ORF">DYBT9275_05647</name>
</gene>
<dbReference type="PROSITE" id="PS51257">
    <property type="entry name" value="PROKAR_LIPOPROTEIN"/>
    <property type="match status" value="1"/>
</dbReference>
<accession>A0A916NE18</accession>
<comment type="caution">
    <text evidence="1">The sequence shown here is derived from an EMBL/GenBank/DDBJ whole genome shotgun (WGS) entry which is preliminary data.</text>
</comment>
<reference evidence="1" key="1">
    <citation type="submission" date="2021-04" db="EMBL/GenBank/DDBJ databases">
        <authorList>
            <person name="Rodrigo-Torres L."/>
            <person name="Arahal R. D."/>
            <person name="Lucena T."/>
        </authorList>
    </citation>
    <scope>NUCLEOTIDE SEQUENCE</scope>
    <source>
        <strain evidence="1">CECT 9275</strain>
    </source>
</reference>
<dbReference type="Proteomes" id="UP000680038">
    <property type="component" value="Unassembled WGS sequence"/>
</dbReference>
<dbReference type="EMBL" id="CAJRAF010000004">
    <property type="protein sequence ID" value="CAG5016837.1"/>
    <property type="molecule type" value="Genomic_DNA"/>
</dbReference>
<evidence type="ECO:0008006" key="3">
    <source>
        <dbReference type="Google" id="ProtNLM"/>
    </source>
</evidence>
<proteinExistence type="predicted"/>
<keyword evidence="2" id="KW-1185">Reference proteome</keyword>
<dbReference type="AlphaFoldDB" id="A0A916NE18"/>
<name>A0A916NE18_9BACT</name>
<sequence length="103" mass="11182">MKRLIKATMRNATLAGGLLIFCAATSCGKNEVERDMMTVDKAGSFNIDGSNFRGKSSVQKFGNGNYSILCEQEDPYKLIQITFHSQAEAETGGTFKVGAYSTL</sequence>
<organism evidence="1 2">
    <name type="scientific">Dyadobacter helix</name>
    <dbReference type="NCBI Taxonomy" id="2822344"/>
    <lineage>
        <taxon>Bacteria</taxon>
        <taxon>Pseudomonadati</taxon>
        <taxon>Bacteroidota</taxon>
        <taxon>Cytophagia</taxon>
        <taxon>Cytophagales</taxon>
        <taxon>Spirosomataceae</taxon>
        <taxon>Dyadobacter</taxon>
    </lineage>
</organism>